<dbReference type="Proteomes" id="UP000828390">
    <property type="component" value="Unassembled WGS sequence"/>
</dbReference>
<evidence type="ECO:0000313" key="1">
    <source>
        <dbReference type="EMBL" id="KAH3735693.1"/>
    </source>
</evidence>
<gene>
    <name evidence="1" type="ORF">DPMN_042228</name>
</gene>
<reference evidence="1" key="2">
    <citation type="submission" date="2020-11" db="EMBL/GenBank/DDBJ databases">
        <authorList>
            <person name="McCartney M.A."/>
            <person name="Auch B."/>
            <person name="Kono T."/>
            <person name="Mallez S."/>
            <person name="Becker A."/>
            <person name="Gohl D.M."/>
            <person name="Silverstein K.A.T."/>
            <person name="Koren S."/>
            <person name="Bechman K.B."/>
            <person name="Herman A."/>
            <person name="Abrahante J.E."/>
            <person name="Garbe J."/>
        </authorList>
    </citation>
    <scope>NUCLEOTIDE SEQUENCE</scope>
    <source>
        <strain evidence="1">Duluth1</strain>
        <tissue evidence="1">Whole animal</tissue>
    </source>
</reference>
<protein>
    <submittedName>
        <fullName evidence="1">Uncharacterized protein</fullName>
    </submittedName>
</protein>
<dbReference type="AlphaFoldDB" id="A0A9D4D1P6"/>
<organism evidence="1 2">
    <name type="scientific">Dreissena polymorpha</name>
    <name type="common">Zebra mussel</name>
    <name type="synonym">Mytilus polymorpha</name>
    <dbReference type="NCBI Taxonomy" id="45954"/>
    <lineage>
        <taxon>Eukaryota</taxon>
        <taxon>Metazoa</taxon>
        <taxon>Spiralia</taxon>
        <taxon>Lophotrochozoa</taxon>
        <taxon>Mollusca</taxon>
        <taxon>Bivalvia</taxon>
        <taxon>Autobranchia</taxon>
        <taxon>Heteroconchia</taxon>
        <taxon>Euheterodonta</taxon>
        <taxon>Imparidentia</taxon>
        <taxon>Neoheterodontei</taxon>
        <taxon>Myida</taxon>
        <taxon>Dreissenoidea</taxon>
        <taxon>Dreissenidae</taxon>
        <taxon>Dreissena</taxon>
    </lineage>
</organism>
<sequence length="98" mass="11423">MREFPKYPSSAWFNAYDDCIKYTALQVQEGIDFLLFNLIILGCLVDRSGLVWRRNTDDLYLIETMPIFESQSTNNRDKVCDEPYLTSKACERDVLNGQ</sequence>
<comment type="caution">
    <text evidence="1">The sequence shown here is derived from an EMBL/GenBank/DDBJ whole genome shotgun (WGS) entry which is preliminary data.</text>
</comment>
<reference evidence="1" key="1">
    <citation type="journal article" date="2019" name="bioRxiv">
        <title>The Genome of the Zebra Mussel, Dreissena polymorpha: A Resource for Invasive Species Research.</title>
        <authorList>
            <person name="McCartney M.A."/>
            <person name="Auch B."/>
            <person name="Kono T."/>
            <person name="Mallez S."/>
            <person name="Zhang Y."/>
            <person name="Obille A."/>
            <person name="Becker A."/>
            <person name="Abrahante J.E."/>
            <person name="Garbe J."/>
            <person name="Badalamenti J.P."/>
            <person name="Herman A."/>
            <person name="Mangelson H."/>
            <person name="Liachko I."/>
            <person name="Sullivan S."/>
            <person name="Sone E.D."/>
            <person name="Koren S."/>
            <person name="Silverstein K.A.T."/>
            <person name="Beckman K.B."/>
            <person name="Gohl D.M."/>
        </authorList>
    </citation>
    <scope>NUCLEOTIDE SEQUENCE</scope>
    <source>
        <strain evidence="1">Duluth1</strain>
        <tissue evidence="1">Whole animal</tissue>
    </source>
</reference>
<accession>A0A9D4D1P6</accession>
<dbReference type="EMBL" id="JAIWYP010000011">
    <property type="protein sequence ID" value="KAH3735693.1"/>
    <property type="molecule type" value="Genomic_DNA"/>
</dbReference>
<name>A0A9D4D1P6_DREPO</name>
<proteinExistence type="predicted"/>
<evidence type="ECO:0000313" key="2">
    <source>
        <dbReference type="Proteomes" id="UP000828390"/>
    </source>
</evidence>
<keyword evidence="2" id="KW-1185">Reference proteome</keyword>